<keyword evidence="3 12" id="KW-0813">Transport</keyword>
<dbReference type="EMBL" id="DS232244">
    <property type="protein sequence ID" value="EDS38312.1"/>
    <property type="molecule type" value="Genomic_DNA"/>
</dbReference>
<evidence type="ECO:0000256" key="4">
    <source>
        <dbReference type="ARBA" id="ARBA00022461"/>
    </source>
</evidence>
<keyword evidence="9 13" id="KW-0472">Membrane</keyword>
<proteinExistence type="inferred from homology"/>
<reference evidence="14" key="1">
    <citation type="submission" date="2007-03" db="EMBL/GenBank/DDBJ databases">
        <title>Annotation of Culex pipiens quinquefasciatus.</title>
        <authorList>
            <consortium name="The Broad Institute Genome Sequencing Platform"/>
            <person name="Atkinson P.W."/>
            <person name="Hemingway J."/>
            <person name="Christensen B.M."/>
            <person name="Higgs S."/>
            <person name="Kodira C."/>
            <person name="Hannick L."/>
            <person name="Megy K."/>
            <person name="O'Leary S."/>
            <person name="Pearson M."/>
            <person name="Haas B.J."/>
            <person name="Mauceli E."/>
            <person name="Wortman J.R."/>
            <person name="Lee N.H."/>
            <person name="Guigo R."/>
            <person name="Stanke M."/>
            <person name="Alvarado L."/>
            <person name="Amedeo P."/>
            <person name="Antoine C.H."/>
            <person name="Arensburger P."/>
            <person name="Bidwell S.L."/>
            <person name="Crawford M."/>
            <person name="Camaro F."/>
            <person name="Devon K."/>
            <person name="Engels R."/>
            <person name="Hammond M."/>
            <person name="Howarth C."/>
            <person name="Koehrsen M."/>
            <person name="Lawson D."/>
            <person name="Montgomery P."/>
            <person name="Nene V."/>
            <person name="Nusbaum C."/>
            <person name="Puiu D."/>
            <person name="Romero-Severson J."/>
            <person name="Severson D.W."/>
            <person name="Shumway M."/>
            <person name="Sisk P."/>
            <person name="Stolte C."/>
            <person name="Zeng Q."/>
            <person name="Eisenstadt E."/>
            <person name="Fraser-Liggett C."/>
            <person name="Strausberg R."/>
            <person name="Galagan J."/>
            <person name="Birren B."/>
            <person name="Collins F.H."/>
        </authorList>
    </citation>
    <scope>NUCLEOTIDE SEQUENCE [LARGE SCALE GENOMIC DNA]</scope>
    <source>
        <strain evidence="14">JHB</strain>
    </source>
</reference>
<evidence type="ECO:0000256" key="2">
    <source>
        <dbReference type="ARBA" id="ARBA00007193"/>
    </source>
</evidence>
<sequence>MSVGSCAFLIHQTYDKWDQTPVIVSFAEKSTPVWQIPFPAVTICPQTKVDIILFNFTKEFEEFKQLSLEDRLSHNRSEEILAMMQLCERNFFQVFLTRSNFPNTTTSLNYGGIIQNMSLSIFDFLVECRLVGEIVPCHELFTETMTEDGICATFNGISANDLLRTEVLQSEVPYISATEPSPHWTQDSGYSTQANLSANPYRTLGSGAGAGLFLLLRTIDADIDYLCRGPVQGFKVLFHSPADYPQISKKFFHIPMDAAVNMAIKPQMITTNTRLRAYTPELRHCFFNHERHLQFFRVYSQDNCELECLTNYTLSHCGCVKFSMPRTNQTRICDPAEIECMFEAETLLLEMDLTQHRENSAEGNFRARCNCLPGCTSIQYDAEITQTDFEWMNWVRSMKGKAEKIESMQLSYLGIYYKEPQFMTSKRSELYGMTDFLANCGGIMGLCMGISLLSLVELVYFCSVRPAMLYRGNRKRKSKSRKQKMEECAEVCLQEVVVKSD</sequence>
<evidence type="ECO:0000256" key="11">
    <source>
        <dbReference type="ARBA" id="ARBA00023303"/>
    </source>
</evidence>
<keyword evidence="16" id="KW-1185">Reference proteome</keyword>
<keyword evidence="10 12" id="KW-0739">Sodium transport</keyword>
<evidence type="ECO:0000313" key="16">
    <source>
        <dbReference type="Proteomes" id="UP000002320"/>
    </source>
</evidence>
<evidence type="ECO:0000256" key="9">
    <source>
        <dbReference type="ARBA" id="ARBA00023136"/>
    </source>
</evidence>
<keyword evidence="8 12" id="KW-0406">Ion transport</keyword>
<keyword evidence="5 12" id="KW-0812">Transmembrane</keyword>
<evidence type="ECO:0000313" key="15">
    <source>
        <dbReference type="EnsemblMetazoa" id="CPIJ012544-PA"/>
    </source>
</evidence>
<dbReference type="AlphaFoldDB" id="B0X0S0"/>
<dbReference type="PRINTS" id="PR01078">
    <property type="entry name" value="AMINACHANNEL"/>
</dbReference>
<evidence type="ECO:0000256" key="13">
    <source>
        <dbReference type="SAM" id="Phobius"/>
    </source>
</evidence>
<dbReference type="Pfam" id="PF00858">
    <property type="entry name" value="ASC"/>
    <property type="match status" value="1"/>
</dbReference>
<dbReference type="Gene3D" id="2.60.470.10">
    <property type="entry name" value="Acid-sensing ion channels like domains"/>
    <property type="match status" value="1"/>
</dbReference>
<evidence type="ECO:0000256" key="8">
    <source>
        <dbReference type="ARBA" id="ARBA00023065"/>
    </source>
</evidence>
<evidence type="ECO:0000256" key="10">
    <source>
        <dbReference type="ARBA" id="ARBA00023201"/>
    </source>
</evidence>
<dbReference type="OrthoDB" id="6021021at2759"/>
<dbReference type="PANTHER" id="PTHR11690">
    <property type="entry name" value="AMILORIDE-SENSITIVE SODIUM CHANNEL-RELATED"/>
    <property type="match status" value="1"/>
</dbReference>
<dbReference type="KEGG" id="cqu:CpipJ_CPIJ012544"/>
<evidence type="ECO:0000256" key="12">
    <source>
        <dbReference type="RuleBase" id="RU000679"/>
    </source>
</evidence>
<feature type="transmembrane region" description="Helical" evidence="13">
    <location>
        <begin position="436"/>
        <end position="461"/>
    </location>
</feature>
<evidence type="ECO:0000256" key="6">
    <source>
        <dbReference type="ARBA" id="ARBA00022989"/>
    </source>
</evidence>
<protein>
    <submittedName>
        <fullName evidence="14 15">Pickpocket</fullName>
    </submittedName>
</protein>
<evidence type="ECO:0000256" key="3">
    <source>
        <dbReference type="ARBA" id="ARBA00022448"/>
    </source>
</evidence>
<evidence type="ECO:0000256" key="7">
    <source>
        <dbReference type="ARBA" id="ARBA00023053"/>
    </source>
</evidence>
<evidence type="ECO:0000313" key="14">
    <source>
        <dbReference type="EMBL" id="EDS38312.1"/>
    </source>
</evidence>
<comment type="subcellular location">
    <subcellularLocation>
        <location evidence="1">Membrane</location>
        <topology evidence="1">Multi-pass membrane protein</topology>
    </subcellularLocation>
</comment>
<keyword evidence="7" id="KW-0915">Sodium</keyword>
<keyword evidence="11 12" id="KW-0407">Ion channel</keyword>
<dbReference type="Gene3D" id="1.10.287.770">
    <property type="entry name" value="YojJ-like"/>
    <property type="match status" value="1"/>
</dbReference>
<dbReference type="eggNOG" id="KOG4294">
    <property type="taxonomic scope" value="Eukaryota"/>
</dbReference>
<reference evidence="15" key="2">
    <citation type="submission" date="2020-05" db="UniProtKB">
        <authorList>
            <consortium name="EnsemblMetazoa"/>
        </authorList>
    </citation>
    <scope>IDENTIFICATION</scope>
    <source>
        <strain evidence="15">JHB</strain>
    </source>
</reference>
<dbReference type="PANTHER" id="PTHR11690:SF288">
    <property type="entry name" value="AMILORIDE-SENSITIVE NA+ CHANNEL-RELATED"/>
    <property type="match status" value="1"/>
</dbReference>
<dbReference type="GO" id="GO:0015280">
    <property type="term" value="F:ligand-gated sodium channel activity"/>
    <property type="evidence" value="ECO:0007669"/>
    <property type="project" value="TreeGrafter"/>
</dbReference>
<dbReference type="OMA" id="IVPCHEL"/>
<name>B0X0S0_CULQU</name>
<evidence type="ECO:0000256" key="1">
    <source>
        <dbReference type="ARBA" id="ARBA00004141"/>
    </source>
</evidence>
<dbReference type="HOGENOM" id="CLU_024950_1_1_1"/>
<accession>B0X0S0</accession>
<dbReference type="VEuPathDB" id="VectorBase:CQUJHB009822"/>
<dbReference type="STRING" id="7176.B0X0S0"/>
<dbReference type="InParanoid" id="B0X0S0"/>
<keyword evidence="6 13" id="KW-1133">Transmembrane helix</keyword>
<dbReference type="GO" id="GO:0005886">
    <property type="term" value="C:plasma membrane"/>
    <property type="evidence" value="ECO:0007669"/>
    <property type="project" value="TreeGrafter"/>
</dbReference>
<gene>
    <name evidence="15" type="primary">6045969</name>
    <name evidence="14" type="ORF">CpipJ_CPIJ012544</name>
</gene>
<keyword evidence="4 12" id="KW-0894">Sodium channel</keyword>
<organism>
    <name type="scientific">Culex quinquefasciatus</name>
    <name type="common">Southern house mosquito</name>
    <name type="synonym">Culex pungens</name>
    <dbReference type="NCBI Taxonomy" id="7176"/>
    <lineage>
        <taxon>Eukaryota</taxon>
        <taxon>Metazoa</taxon>
        <taxon>Ecdysozoa</taxon>
        <taxon>Arthropoda</taxon>
        <taxon>Hexapoda</taxon>
        <taxon>Insecta</taxon>
        <taxon>Pterygota</taxon>
        <taxon>Neoptera</taxon>
        <taxon>Endopterygota</taxon>
        <taxon>Diptera</taxon>
        <taxon>Nematocera</taxon>
        <taxon>Culicoidea</taxon>
        <taxon>Culicidae</taxon>
        <taxon>Culicinae</taxon>
        <taxon>Culicini</taxon>
        <taxon>Culex</taxon>
        <taxon>Culex</taxon>
    </lineage>
</organism>
<dbReference type="EnsemblMetazoa" id="CPIJ012544-RA">
    <property type="protein sequence ID" value="CPIJ012544-PA"/>
    <property type="gene ID" value="CPIJ012544"/>
</dbReference>
<comment type="similarity">
    <text evidence="2 12">Belongs to the amiloride-sensitive sodium channel (TC 1.A.6) family.</text>
</comment>
<dbReference type="VEuPathDB" id="VectorBase:CPIJ012544"/>
<dbReference type="InterPro" id="IPR001873">
    <property type="entry name" value="ENaC"/>
</dbReference>
<dbReference type="Proteomes" id="UP000002320">
    <property type="component" value="Unassembled WGS sequence"/>
</dbReference>
<evidence type="ECO:0000256" key="5">
    <source>
        <dbReference type="ARBA" id="ARBA00022692"/>
    </source>
</evidence>